<dbReference type="RefSeq" id="WP_011387944.1">
    <property type="nucleotide sequence ID" value="NC_007643.1"/>
</dbReference>
<sequence>MIAAQAPIRHHRLTIDLTVQAPVLVHATGMGRPGLDSPTLRNARKQIILPGTLVHGRVRTALTELGELAGVSPDDCKAWFGAEGQNRHQRAKAVVFDDFICTTAPNETERSAGTDEIVRIRLDQESGAVQRGMLQVIEAPFPVGQQVTFEGHVRVAVGDDELSRVCKAIRLALAWNTQVGALRTLGFGRVLSVSVGDRPADEPPAPDLSDLDLRPRVASDADPEAVTMVLRFHQPLCVPARTLSNNLFVSDTILSGATLKGAIAAQWSAALGTPSSHIDQEDYDSTRPHLSAAFARLRVGSFLPVALARPEGWSADRMRRPVALPLTLGAAGDDTIRDLRTCEPDTVFQISKTGETFFSAPRFAPDWKDDDVAAADRARGWHEPDKDLRVRTSIDHERRRSEDSKLFAYETVLTDKHQWIGEIGLNDASPGETERVLAELKDLLGETGLWWVGKTKAGATVTWCDGQILEDHLSHGPVTGNSVAWRLVLQTPALMLGPDLSEDTDAEALFKATATYWSEASEGAVRLTRHWSRQHLWGGAYAAHSYQANHPYRPFLLTDPGAVFCLEAADGQDSRAREYLTKWRRQGLPLTRSLADHYGLGADPAEWWQGTPFVPENGYGVIHLDPALPKTMPLAQAREGVVEISMTMETQP</sequence>
<dbReference type="Proteomes" id="UP000001929">
    <property type="component" value="Chromosome"/>
</dbReference>
<dbReference type="KEGG" id="rru:Rru_A0185"/>
<dbReference type="AlphaFoldDB" id="Q2RY05"/>
<dbReference type="GO" id="GO:0051607">
    <property type="term" value="P:defense response to virus"/>
    <property type="evidence" value="ECO:0007669"/>
    <property type="project" value="UniProtKB-KW"/>
</dbReference>
<evidence type="ECO:0000259" key="2">
    <source>
        <dbReference type="Pfam" id="PF03787"/>
    </source>
</evidence>
<keyword evidence="1" id="KW-0051">Antiviral defense</keyword>
<organism evidence="3 4">
    <name type="scientific">Rhodospirillum rubrum (strain ATCC 11170 / ATH 1.1.1 / DSM 467 / LMG 4362 / NCIMB 8255 / S1)</name>
    <dbReference type="NCBI Taxonomy" id="269796"/>
    <lineage>
        <taxon>Bacteria</taxon>
        <taxon>Pseudomonadati</taxon>
        <taxon>Pseudomonadota</taxon>
        <taxon>Alphaproteobacteria</taxon>
        <taxon>Rhodospirillales</taxon>
        <taxon>Rhodospirillaceae</taxon>
        <taxon>Rhodospirillum</taxon>
    </lineage>
</organism>
<dbReference type="CDD" id="cd09726">
    <property type="entry name" value="RAMP_I_III"/>
    <property type="match status" value="1"/>
</dbReference>
<dbReference type="EnsemblBacteria" id="ABC20990">
    <property type="protein sequence ID" value="ABC20990"/>
    <property type="gene ID" value="Rru_A0185"/>
</dbReference>
<dbReference type="STRING" id="269796.Rru_A0185"/>
<evidence type="ECO:0000256" key="1">
    <source>
        <dbReference type="ARBA" id="ARBA00023118"/>
    </source>
</evidence>
<protein>
    <recommendedName>
        <fullName evidence="2">CRISPR type III-associated protein domain-containing protein</fullName>
    </recommendedName>
</protein>
<evidence type="ECO:0000313" key="4">
    <source>
        <dbReference type="Proteomes" id="UP000001929"/>
    </source>
</evidence>
<evidence type="ECO:0000313" key="3">
    <source>
        <dbReference type="EMBL" id="ABC20990.1"/>
    </source>
</evidence>
<dbReference type="EMBL" id="CP000230">
    <property type="protein sequence ID" value="ABC20990.1"/>
    <property type="molecule type" value="Genomic_DNA"/>
</dbReference>
<dbReference type="HOGENOM" id="CLU_028468_0_0_5"/>
<dbReference type="PATRIC" id="fig|269796.9.peg.239"/>
<gene>
    <name evidence="3" type="ordered locus">Rru_A0185</name>
</gene>
<accession>Q2RY05</accession>
<name>Q2RY05_RHORT</name>
<dbReference type="InterPro" id="IPR005537">
    <property type="entry name" value="RAMP_III_fam"/>
</dbReference>
<dbReference type="Pfam" id="PF03787">
    <property type="entry name" value="RAMPs"/>
    <property type="match status" value="1"/>
</dbReference>
<reference evidence="3 4" key="1">
    <citation type="journal article" date="2011" name="Stand. Genomic Sci.">
        <title>Complete genome sequence of Rhodospirillum rubrum type strain (S1).</title>
        <authorList>
            <person name="Munk A.C."/>
            <person name="Copeland A."/>
            <person name="Lucas S."/>
            <person name="Lapidus A."/>
            <person name="Del Rio T.G."/>
            <person name="Barry K."/>
            <person name="Detter J.C."/>
            <person name="Hammon N."/>
            <person name="Israni S."/>
            <person name="Pitluck S."/>
            <person name="Brettin T."/>
            <person name="Bruce D."/>
            <person name="Han C."/>
            <person name="Tapia R."/>
            <person name="Gilna P."/>
            <person name="Schmutz J."/>
            <person name="Larimer F."/>
            <person name="Land M."/>
            <person name="Kyrpides N.C."/>
            <person name="Mavromatis K."/>
            <person name="Richardson P."/>
            <person name="Rohde M."/>
            <person name="Goker M."/>
            <person name="Klenk H.P."/>
            <person name="Zhang Y."/>
            <person name="Roberts G.P."/>
            <person name="Reslewic S."/>
            <person name="Schwartz D.C."/>
        </authorList>
    </citation>
    <scope>NUCLEOTIDE SEQUENCE [LARGE SCALE GENOMIC DNA]</scope>
    <source>
        <strain evidence="4">ATCC 11170 / ATH 1.1.1 / DSM 467 / LMG 4362 / NCIMB 8255 / S1</strain>
    </source>
</reference>
<feature type="domain" description="CRISPR type III-associated protein" evidence="2">
    <location>
        <begin position="19"/>
        <end position="190"/>
    </location>
</feature>
<dbReference type="eggNOG" id="COG1336">
    <property type="taxonomic scope" value="Bacteria"/>
</dbReference>
<proteinExistence type="predicted"/>
<keyword evidence="4" id="KW-1185">Reference proteome</keyword>